<dbReference type="AlphaFoldDB" id="A0A7N0URS1"/>
<reference evidence="1" key="1">
    <citation type="submission" date="2021-01" db="UniProtKB">
        <authorList>
            <consortium name="EnsemblPlants"/>
        </authorList>
    </citation>
    <scope>IDENTIFICATION</scope>
</reference>
<name>A0A7N0URS1_KALFE</name>
<sequence length="182" mass="19368">MTTLPLAWVMPQPTRYQQHQLRDRSAVSLRHQLERLPPPAAVSIELDSCCTRSSLSSTSLLLQFSRYRSSAPPAHPAPFVVVGVVATGPGHSTAPEELPRLYHVNADAAVRCLMRSAHDLPAWCSSSLLGVWPAPLIPGAAWSSSPQAAAASPLSASGPKTSCVISFIGSLIDLLASLVGWR</sequence>
<accession>A0A7N0URS1</accession>
<evidence type="ECO:0000313" key="2">
    <source>
        <dbReference type="Proteomes" id="UP000594263"/>
    </source>
</evidence>
<dbReference type="EnsemblPlants" id="Kaladp0081s0122.1.v1.1">
    <property type="protein sequence ID" value="Kaladp0081s0122.1.v1.1.CDS.1"/>
    <property type="gene ID" value="Kaladp0081s0122.v1.1"/>
</dbReference>
<keyword evidence="2" id="KW-1185">Reference proteome</keyword>
<evidence type="ECO:0000313" key="1">
    <source>
        <dbReference type="EnsemblPlants" id="Kaladp0081s0122.1.v1.1.CDS.1"/>
    </source>
</evidence>
<dbReference type="Gramene" id="Kaladp0081s0122.1.v1.1">
    <property type="protein sequence ID" value="Kaladp0081s0122.1.v1.1.CDS.1"/>
    <property type="gene ID" value="Kaladp0081s0122.v1.1"/>
</dbReference>
<dbReference type="Proteomes" id="UP000594263">
    <property type="component" value="Unplaced"/>
</dbReference>
<proteinExistence type="predicted"/>
<organism evidence="1 2">
    <name type="scientific">Kalanchoe fedtschenkoi</name>
    <name type="common">Lavender scallops</name>
    <name type="synonym">South American air plant</name>
    <dbReference type="NCBI Taxonomy" id="63787"/>
    <lineage>
        <taxon>Eukaryota</taxon>
        <taxon>Viridiplantae</taxon>
        <taxon>Streptophyta</taxon>
        <taxon>Embryophyta</taxon>
        <taxon>Tracheophyta</taxon>
        <taxon>Spermatophyta</taxon>
        <taxon>Magnoliopsida</taxon>
        <taxon>eudicotyledons</taxon>
        <taxon>Gunneridae</taxon>
        <taxon>Pentapetalae</taxon>
        <taxon>Saxifragales</taxon>
        <taxon>Crassulaceae</taxon>
        <taxon>Kalanchoe</taxon>
    </lineage>
</organism>
<protein>
    <submittedName>
        <fullName evidence="1">Uncharacterized protein</fullName>
    </submittedName>
</protein>